<keyword evidence="1" id="KW-0472">Membrane</keyword>
<keyword evidence="1" id="KW-0812">Transmembrane</keyword>
<feature type="domain" description="PEGA" evidence="2">
    <location>
        <begin position="43"/>
        <end position="109"/>
    </location>
</feature>
<keyword evidence="1" id="KW-1133">Transmembrane helix</keyword>
<evidence type="ECO:0000256" key="1">
    <source>
        <dbReference type="SAM" id="Phobius"/>
    </source>
</evidence>
<dbReference type="Proteomes" id="UP000231388">
    <property type="component" value="Unassembled WGS sequence"/>
</dbReference>
<dbReference type="Pfam" id="PF08308">
    <property type="entry name" value="PEGA"/>
    <property type="match status" value="1"/>
</dbReference>
<evidence type="ECO:0000259" key="2">
    <source>
        <dbReference type="Pfam" id="PF08308"/>
    </source>
</evidence>
<dbReference type="InterPro" id="IPR011042">
    <property type="entry name" value="6-blade_b-propeller_TolB-like"/>
</dbReference>
<dbReference type="Gene3D" id="2.120.10.30">
    <property type="entry name" value="TolB, C-terminal domain"/>
    <property type="match status" value="1"/>
</dbReference>
<protein>
    <recommendedName>
        <fullName evidence="2">PEGA domain-containing protein</fullName>
    </recommendedName>
</protein>
<dbReference type="SUPFAM" id="SSF82171">
    <property type="entry name" value="DPP6 N-terminal domain-like"/>
    <property type="match status" value="1"/>
</dbReference>
<evidence type="ECO:0000313" key="4">
    <source>
        <dbReference type="Proteomes" id="UP000231388"/>
    </source>
</evidence>
<dbReference type="InterPro" id="IPR013229">
    <property type="entry name" value="PEGA"/>
</dbReference>
<organism evidence="3 4">
    <name type="scientific">candidate division WWE3 bacterium CG23_combo_of_CG06-09_8_20_14_all_40_14</name>
    <dbReference type="NCBI Taxonomy" id="1975095"/>
    <lineage>
        <taxon>Bacteria</taxon>
        <taxon>Katanobacteria</taxon>
    </lineage>
</organism>
<evidence type="ECO:0000313" key="3">
    <source>
        <dbReference type="EMBL" id="PIP04616.1"/>
    </source>
</evidence>
<reference evidence="3 4" key="1">
    <citation type="submission" date="2017-09" db="EMBL/GenBank/DDBJ databases">
        <title>Depth-based differentiation of microbial function through sediment-hosted aquifers and enrichment of novel symbionts in the deep terrestrial subsurface.</title>
        <authorList>
            <person name="Probst A.J."/>
            <person name="Ladd B."/>
            <person name="Jarett J.K."/>
            <person name="Geller-Mcgrath D.E."/>
            <person name="Sieber C.M."/>
            <person name="Emerson J.B."/>
            <person name="Anantharaman K."/>
            <person name="Thomas B.C."/>
            <person name="Malmstrom R."/>
            <person name="Stieglmeier M."/>
            <person name="Klingl A."/>
            <person name="Woyke T."/>
            <person name="Ryan C.M."/>
            <person name="Banfield J.F."/>
        </authorList>
    </citation>
    <scope>NUCLEOTIDE SEQUENCE [LARGE SCALE GENOMIC DNA]</scope>
    <source>
        <strain evidence="3">CG23_combo_of_CG06-09_8_20_14_all_40_14</strain>
    </source>
</reference>
<name>A0A2G9XCC3_UNCKA</name>
<sequence length="377" mass="42717">MKIKPLITVFLTMFGLSLLTVLVMLYSEGWRFNAKGKVLQKTGMLAIRSTPEGAKVYLNGKIATATNDTIPSLTPGTYEIKVEKEGFEVWTKSVEIFPELVTDITAVLVSQSPRIEPLTNTGISLFSLSSSLDKLAYIPINTEKKGIWVLPLSGAPITLFRAGQNLVAEDTEKYIYSSAENIWWSPDDGELLVQLNKEGFYLIDIQRQIKEPLEIKDPQEIFSVWELERAKKRKPFLEKQKIGEDLMVVALDKNTLWSPDEKKFLYLKNYGDVVEIEIYNMEDPLPVGEKRQYSTYRARKSDLKDIAWYPDSYHLALLEGTTISLIRIDGTNKTEIFTANGSLASDKLFVSPWGDKIIIRASFKQNTLPDLYAVGIR</sequence>
<comment type="caution">
    <text evidence="3">The sequence shown here is derived from an EMBL/GenBank/DDBJ whole genome shotgun (WGS) entry which is preliminary data.</text>
</comment>
<accession>A0A2G9XCC3</accession>
<feature type="transmembrane region" description="Helical" evidence="1">
    <location>
        <begin position="6"/>
        <end position="27"/>
    </location>
</feature>
<proteinExistence type="predicted"/>
<dbReference type="AlphaFoldDB" id="A0A2G9XCC3"/>
<dbReference type="EMBL" id="PCQY01000019">
    <property type="protein sequence ID" value="PIP04616.1"/>
    <property type="molecule type" value="Genomic_DNA"/>
</dbReference>
<gene>
    <name evidence="3" type="ORF">COX53_01560</name>
</gene>